<gene>
    <name evidence="2" type="ORF">GGR46_000707</name>
</gene>
<dbReference type="Proteomes" id="UP000557392">
    <property type="component" value="Unassembled WGS sequence"/>
</dbReference>
<name>A0A7W6NUL2_9SPHN</name>
<dbReference type="InterPro" id="IPR001437">
    <property type="entry name" value="Tscrpt_elong_fac_GreA/B_C"/>
</dbReference>
<keyword evidence="2" id="KW-0808">Transferase</keyword>
<keyword evidence="3" id="KW-1185">Reference proteome</keyword>
<keyword evidence="2" id="KW-0418">Kinase</keyword>
<dbReference type="GO" id="GO:0006354">
    <property type="term" value="P:DNA-templated transcription elongation"/>
    <property type="evidence" value="ECO:0007669"/>
    <property type="project" value="TreeGrafter"/>
</dbReference>
<evidence type="ECO:0000313" key="2">
    <source>
        <dbReference type="EMBL" id="MBB4097174.1"/>
    </source>
</evidence>
<protein>
    <submittedName>
        <fullName evidence="2">Regulator of nucleoside diphosphate kinase</fullName>
    </submittedName>
</protein>
<dbReference type="InterPro" id="IPR036953">
    <property type="entry name" value="GreA/GreB_C_sf"/>
</dbReference>
<dbReference type="Gene3D" id="3.10.50.30">
    <property type="entry name" value="Transcription elongation factor, GreA/GreB, C-terminal domain"/>
    <property type="match status" value="1"/>
</dbReference>
<dbReference type="PANTHER" id="PTHR30437:SF5">
    <property type="entry name" value="REGULATOR OF NUCLEOSIDE DIPHOSPHATE KINASE"/>
    <property type="match status" value="1"/>
</dbReference>
<dbReference type="GO" id="GO:0016301">
    <property type="term" value="F:kinase activity"/>
    <property type="evidence" value="ECO:0007669"/>
    <property type="project" value="UniProtKB-KW"/>
</dbReference>
<feature type="domain" description="Transcription elongation factor GreA/GreB C-terminal" evidence="1">
    <location>
        <begin position="58"/>
        <end position="117"/>
    </location>
</feature>
<dbReference type="GO" id="GO:0003677">
    <property type="term" value="F:DNA binding"/>
    <property type="evidence" value="ECO:0007669"/>
    <property type="project" value="InterPro"/>
</dbReference>
<dbReference type="SUPFAM" id="SSF54534">
    <property type="entry name" value="FKBP-like"/>
    <property type="match status" value="1"/>
</dbReference>
<evidence type="ECO:0000259" key="1">
    <source>
        <dbReference type="Pfam" id="PF01272"/>
    </source>
</evidence>
<dbReference type="PANTHER" id="PTHR30437">
    <property type="entry name" value="TRANSCRIPTION ELONGATION FACTOR GREA"/>
    <property type="match status" value="1"/>
</dbReference>
<organism evidence="2 3">
    <name type="scientific">Sphingomonas kyeonggiensis</name>
    <dbReference type="NCBI Taxonomy" id="1268553"/>
    <lineage>
        <taxon>Bacteria</taxon>
        <taxon>Pseudomonadati</taxon>
        <taxon>Pseudomonadota</taxon>
        <taxon>Alphaproteobacteria</taxon>
        <taxon>Sphingomonadales</taxon>
        <taxon>Sphingomonadaceae</taxon>
        <taxon>Sphingomonas</taxon>
    </lineage>
</organism>
<dbReference type="Pfam" id="PF01272">
    <property type="entry name" value="GreA_GreB"/>
    <property type="match status" value="1"/>
</dbReference>
<dbReference type="GO" id="GO:0032784">
    <property type="term" value="P:regulation of DNA-templated transcription elongation"/>
    <property type="evidence" value="ECO:0007669"/>
    <property type="project" value="InterPro"/>
</dbReference>
<accession>A0A7W6NUL2</accession>
<sequence length="132" mass="14117">MSKTRKAASRPPIDMIDSEAEQLAGLALSVARRFPAVSALLLRETERARLHSAAAISPDTVTMGATVEFLDDSNGTQRTVTLVYPAEADITQGRISILTPVGAALIGLRTGQSILWPDRFLTVLGVWRATAS</sequence>
<dbReference type="AlphaFoldDB" id="A0A7W6NUL2"/>
<dbReference type="InterPro" id="IPR023459">
    <property type="entry name" value="Tscrpt_elong_fac_GreA/B_fam"/>
</dbReference>
<dbReference type="GO" id="GO:0070063">
    <property type="term" value="F:RNA polymerase binding"/>
    <property type="evidence" value="ECO:0007669"/>
    <property type="project" value="InterPro"/>
</dbReference>
<comment type="caution">
    <text evidence="2">The sequence shown here is derived from an EMBL/GenBank/DDBJ whole genome shotgun (WGS) entry which is preliminary data.</text>
</comment>
<evidence type="ECO:0000313" key="3">
    <source>
        <dbReference type="Proteomes" id="UP000557392"/>
    </source>
</evidence>
<dbReference type="RefSeq" id="WP_183994614.1">
    <property type="nucleotide sequence ID" value="NZ_JACIEH010000001.1"/>
</dbReference>
<dbReference type="NCBIfam" id="NF004396">
    <property type="entry name" value="PRK05753.1"/>
    <property type="match status" value="1"/>
</dbReference>
<reference evidence="2 3" key="1">
    <citation type="submission" date="2020-08" db="EMBL/GenBank/DDBJ databases">
        <title>Genomic Encyclopedia of Type Strains, Phase IV (KMG-IV): sequencing the most valuable type-strain genomes for metagenomic binning, comparative biology and taxonomic classification.</title>
        <authorList>
            <person name="Goeker M."/>
        </authorList>
    </citation>
    <scope>NUCLEOTIDE SEQUENCE [LARGE SCALE GENOMIC DNA]</scope>
    <source>
        <strain evidence="2 3">DSM 101806</strain>
    </source>
</reference>
<dbReference type="EMBL" id="JACIEH010000001">
    <property type="protein sequence ID" value="MBB4097174.1"/>
    <property type="molecule type" value="Genomic_DNA"/>
</dbReference>
<proteinExistence type="predicted"/>